<accession>K3Y3W3</accession>
<proteinExistence type="predicted"/>
<reference evidence="2" key="1">
    <citation type="journal article" date="2012" name="Nat. Biotechnol.">
        <title>Reference genome sequence of the model plant Setaria.</title>
        <authorList>
            <person name="Bennetzen J.L."/>
            <person name="Schmutz J."/>
            <person name="Wang H."/>
            <person name="Percifield R."/>
            <person name="Hawkins J."/>
            <person name="Pontaroli A.C."/>
            <person name="Estep M."/>
            <person name="Feng L."/>
            <person name="Vaughn J.N."/>
            <person name="Grimwood J."/>
            <person name="Jenkins J."/>
            <person name="Barry K."/>
            <person name="Lindquist E."/>
            <person name="Hellsten U."/>
            <person name="Deshpande S."/>
            <person name="Wang X."/>
            <person name="Wu X."/>
            <person name="Mitros T."/>
            <person name="Triplett J."/>
            <person name="Yang X."/>
            <person name="Ye C.Y."/>
            <person name="Mauro-Herrera M."/>
            <person name="Wang L."/>
            <person name="Li P."/>
            <person name="Sharma M."/>
            <person name="Sharma R."/>
            <person name="Ronald P.C."/>
            <person name="Panaud O."/>
            <person name="Kellogg E.A."/>
            <person name="Brutnell T.P."/>
            <person name="Doust A.N."/>
            <person name="Tuskan G.A."/>
            <person name="Rokhsar D."/>
            <person name="Devos K.M."/>
        </authorList>
    </citation>
    <scope>NUCLEOTIDE SEQUENCE [LARGE SCALE GENOMIC DNA]</scope>
    <source>
        <strain evidence="2">cv. Yugu1</strain>
    </source>
</reference>
<reference evidence="1" key="2">
    <citation type="submission" date="2018-08" db="UniProtKB">
        <authorList>
            <consortium name="EnsemblPlants"/>
        </authorList>
    </citation>
    <scope>IDENTIFICATION</scope>
    <source>
        <strain evidence="1">Yugu1</strain>
    </source>
</reference>
<dbReference type="AlphaFoldDB" id="K3Y3W3"/>
<evidence type="ECO:0000313" key="2">
    <source>
        <dbReference type="Proteomes" id="UP000004995"/>
    </source>
</evidence>
<dbReference type="EMBL" id="AGNK02002700">
    <property type="status" value="NOT_ANNOTATED_CDS"/>
    <property type="molecule type" value="Genomic_DNA"/>
</dbReference>
<dbReference type="Proteomes" id="UP000004995">
    <property type="component" value="Unassembled WGS sequence"/>
</dbReference>
<protein>
    <submittedName>
        <fullName evidence="1">Uncharacterized protein</fullName>
    </submittedName>
</protein>
<evidence type="ECO:0000313" key="1">
    <source>
        <dbReference type="EnsemblPlants" id="KQL12153"/>
    </source>
</evidence>
<dbReference type="HOGENOM" id="CLU_2578412_0_0_1"/>
<sequence length="81" mass="9340">MPSRKKERKMEVHTTNWFKHPLLSCCKMSASASSKQRALQMASVCGYESVQDRSILVTVFKVPNKWIKSSVNLRRHCKVES</sequence>
<keyword evidence="2" id="KW-1185">Reference proteome</keyword>
<name>K3Y3W3_SETIT</name>
<dbReference type="InParanoid" id="K3Y3W3"/>
<organism evidence="1 2">
    <name type="scientific">Setaria italica</name>
    <name type="common">Foxtail millet</name>
    <name type="synonym">Panicum italicum</name>
    <dbReference type="NCBI Taxonomy" id="4555"/>
    <lineage>
        <taxon>Eukaryota</taxon>
        <taxon>Viridiplantae</taxon>
        <taxon>Streptophyta</taxon>
        <taxon>Embryophyta</taxon>
        <taxon>Tracheophyta</taxon>
        <taxon>Spermatophyta</taxon>
        <taxon>Magnoliopsida</taxon>
        <taxon>Liliopsida</taxon>
        <taxon>Poales</taxon>
        <taxon>Poaceae</taxon>
        <taxon>PACMAD clade</taxon>
        <taxon>Panicoideae</taxon>
        <taxon>Panicodae</taxon>
        <taxon>Paniceae</taxon>
        <taxon>Cenchrinae</taxon>
        <taxon>Setaria</taxon>
    </lineage>
</organism>
<dbReference type="EnsemblPlants" id="KQL12153">
    <property type="protein sequence ID" value="KQL12153"/>
    <property type="gene ID" value="SETIT_008901mg"/>
</dbReference>
<dbReference type="Gramene" id="KQL12153">
    <property type="protein sequence ID" value="KQL12153"/>
    <property type="gene ID" value="SETIT_008901mg"/>
</dbReference>